<evidence type="ECO:0000313" key="4">
    <source>
        <dbReference type="EMBL" id="CAB4774801.1"/>
    </source>
</evidence>
<dbReference type="Gene3D" id="3.30.1380.10">
    <property type="match status" value="1"/>
</dbReference>
<dbReference type="InterPro" id="IPR039561">
    <property type="entry name" value="Peptidase_M15C"/>
</dbReference>
<dbReference type="EMBL" id="CAEZYY010000074">
    <property type="protein sequence ID" value="CAB4774801.1"/>
    <property type="molecule type" value="Genomic_DNA"/>
</dbReference>
<evidence type="ECO:0000256" key="1">
    <source>
        <dbReference type="SAM" id="MobiDB-lite"/>
    </source>
</evidence>
<dbReference type="Pfam" id="PF13539">
    <property type="entry name" value="Peptidase_M15_4"/>
    <property type="match status" value="1"/>
</dbReference>
<dbReference type="EMBL" id="CAFBQP010000060">
    <property type="protein sequence ID" value="CAB5065335.1"/>
    <property type="molecule type" value="Genomic_DNA"/>
</dbReference>
<dbReference type="AlphaFoldDB" id="A0A6J6P574"/>
<proteinExistence type="predicted"/>
<feature type="compositionally biased region" description="Basic and acidic residues" evidence="1">
    <location>
        <begin position="398"/>
        <end position="408"/>
    </location>
</feature>
<evidence type="ECO:0000313" key="5">
    <source>
        <dbReference type="EMBL" id="CAB4858968.1"/>
    </source>
</evidence>
<accession>A0A6J6P574</accession>
<feature type="domain" description="Peptidase M15C" evidence="2">
    <location>
        <begin position="339"/>
        <end position="394"/>
    </location>
</feature>
<dbReference type="GO" id="GO:0008233">
    <property type="term" value="F:peptidase activity"/>
    <property type="evidence" value="ECO:0007669"/>
    <property type="project" value="InterPro"/>
</dbReference>
<gene>
    <name evidence="3" type="ORF">UFOPK2602_00053</name>
    <name evidence="4" type="ORF">UFOPK2806_02645</name>
    <name evidence="5" type="ORF">UFOPK3417_00116</name>
    <name evidence="6" type="ORF">UFOPK4306_01566</name>
</gene>
<reference evidence="3" key="1">
    <citation type="submission" date="2020-05" db="EMBL/GenBank/DDBJ databases">
        <authorList>
            <person name="Chiriac C."/>
            <person name="Salcher M."/>
            <person name="Ghai R."/>
            <person name="Kavagutti S V."/>
        </authorList>
    </citation>
    <scope>NUCLEOTIDE SEQUENCE</scope>
</reference>
<organism evidence="3">
    <name type="scientific">freshwater metagenome</name>
    <dbReference type="NCBI Taxonomy" id="449393"/>
    <lineage>
        <taxon>unclassified sequences</taxon>
        <taxon>metagenomes</taxon>
        <taxon>ecological metagenomes</taxon>
    </lineage>
</organism>
<dbReference type="EMBL" id="CAFBLR010000004">
    <property type="protein sequence ID" value="CAB4858968.1"/>
    <property type="molecule type" value="Genomic_DNA"/>
</dbReference>
<evidence type="ECO:0000313" key="3">
    <source>
        <dbReference type="EMBL" id="CAB4691795.1"/>
    </source>
</evidence>
<evidence type="ECO:0000313" key="6">
    <source>
        <dbReference type="EMBL" id="CAB5065335.1"/>
    </source>
</evidence>
<protein>
    <submittedName>
        <fullName evidence="3">Unannotated protein</fullName>
    </submittedName>
</protein>
<sequence>MRCVWQAFVRVLVSGVIVVGSLSATPFPAIARPMPVQSRDSTSSTSGGMAADWVWMDASGPISDRVIAVARNAASRVGGRAAVIDGGTLDLLRIRRNGEKIFGAPAGFFYRVTFRSIGVAAGETLFGPEVGTALAKGEVVMDAATARRRGALVGDTLTMVGWNRRTFRLRLGAVSGSLPSDLLFSETIGRKMGVRRHASVIIHGLPSRESIDSVFAGFSGFFAQYRVRPVRTWAPRFADEILDTRDLDSLFGEVPSRGANALAVPDSWRSANIIPAVFRVGGRRFSTHCNAVVARAAQAAFDELTIAGLASLIDTRDTDNKGGCYQPRRARGVLGGKGGTVSRHTWGAAIDLNPTTNCVGCAPRLPCAVVQIFRSHGFAWGGNFLVPDGMHFEWVGERRDRHPSRPGDRCPTPVLMPAG</sequence>
<evidence type="ECO:0000259" key="2">
    <source>
        <dbReference type="Pfam" id="PF13539"/>
    </source>
</evidence>
<name>A0A6J6P574_9ZZZZ</name>
<dbReference type="EMBL" id="CAEZXX010000002">
    <property type="protein sequence ID" value="CAB4691795.1"/>
    <property type="molecule type" value="Genomic_DNA"/>
</dbReference>
<feature type="region of interest" description="Disordered" evidence="1">
    <location>
        <begin position="398"/>
        <end position="419"/>
    </location>
</feature>
<dbReference type="InterPro" id="IPR009045">
    <property type="entry name" value="Zn_M74/Hedgehog-like"/>
</dbReference>
<dbReference type="SUPFAM" id="SSF55166">
    <property type="entry name" value="Hedgehog/DD-peptidase"/>
    <property type="match status" value="1"/>
</dbReference>